<gene>
    <name evidence="1" type="ORF">CMUC_0283</name>
    <name evidence="2" type="ORF">CMUC_0900</name>
</gene>
<dbReference type="InterPro" id="IPR053916">
    <property type="entry name" value="DUF6978"/>
</dbReference>
<dbReference type="EMBL" id="CP012542">
    <property type="protein sequence ID" value="QCD44689.1"/>
    <property type="molecule type" value="Genomic_DNA"/>
</dbReference>
<protein>
    <submittedName>
        <fullName evidence="1">Uncharacterized protein</fullName>
    </submittedName>
</protein>
<dbReference type="AlphaFoldDB" id="A0A6G5QEV2"/>
<name>A0A6G5QEV2_9BACT</name>
<dbReference type="Pfam" id="PF22398">
    <property type="entry name" value="DUF6978"/>
    <property type="match status" value="1"/>
</dbReference>
<proteinExistence type="predicted"/>
<evidence type="ECO:0000313" key="2">
    <source>
        <dbReference type="EMBL" id="QCD44689.1"/>
    </source>
</evidence>
<evidence type="ECO:0000313" key="3">
    <source>
        <dbReference type="Proteomes" id="UP000503264"/>
    </source>
</evidence>
<evidence type="ECO:0000313" key="1">
    <source>
        <dbReference type="EMBL" id="QCD44097.1"/>
    </source>
</evidence>
<dbReference type="Proteomes" id="UP000503264">
    <property type="component" value="Chromosome"/>
</dbReference>
<accession>A0A6G5QEV2</accession>
<sequence>MTDKQAKDLFSVLKVSKKLNFTLNAPAMKSNGAEILVELITKDGKDTILFLNVGRSAVIDEKRKCNFRFGSNTIRRIDYFSRHTNPEYIQSKAPNDKFLRQLMQKYSLKRFDREAHIHVYIDGYADKWAFNIDEFGLDLNINIFKEQIEQFCKYCNIDIKVKGGLF</sequence>
<keyword evidence="3" id="KW-1185">Reference proteome</keyword>
<dbReference type="RefSeq" id="WP_169753645.1">
    <property type="nucleotide sequence ID" value="NZ_CP012542.1"/>
</dbReference>
<reference evidence="1 3" key="1">
    <citation type="submission" date="2016-07" db="EMBL/GenBank/DDBJ databases">
        <title>Comparative genomics of the Campylobacter concisus group.</title>
        <authorList>
            <person name="Miller W.G."/>
            <person name="Yee E."/>
            <person name="Chapman M.H."/>
            <person name="Huynh S."/>
            <person name="Bono J.L."/>
            <person name="On S.L.W."/>
            <person name="StLeger J."/>
            <person name="Foster G."/>
            <person name="Parker C.T."/>
        </authorList>
    </citation>
    <scope>NUCLEOTIDE SEQUENCE [LARGE SCALE GENOMIC DNA]</scope>
    <source>
        <strain evidence="1 3">CCUG 21559</strain>
    </source>
</reference>
<dbReference type="EMBL" id="CP012542">
    <property type="protein sequence ID" value="QCD44097.1"/>
    <property type="molecule type" value="Genomic_DNA"/>
</dbReference>
<organism evidence="1 3">
    <name type="scientific">Campylobacter mucosalis CCUG 21559</name>
    <dbReference type="NCBI Taxonomy" id="1032067"/>
    <lineage>
        <taxon>Bacteria</taxon>
        <taxon>Pseudomonadati</taxon>
        <taxon>Campylobacterota</taxon>
        <taxon>Epsilonproteobacteria</taxon>
        <taxon>Campylobacterales</taxon>
        <taxon>Campylobacteraceae</taxon>
        <taxon>Campylobacter</taxon>
    </lineage>
</organism>